<sequence length="1262" mass="139085">MGDTRDRQYRATRLWNSVIRSFRDGMPKGKHRRHMRTFDNCFVASDAISWLHEHLQGDPNFGPAVTRHQTMQLLQKFLENRIIEAVKSGKPKVIQDDKQLYRFTVYSPAKTPPSSKFPIKVGSGRTPLLARENRANFPPEAHRVSAKALVFLFGAKPDANRPLAAEVVKDPSEGSTEQDAGLVTREEIQGIWESVVVARLRCLIGEEATDGSLNGFRISGADILHNMYRLSRNGVVILLDKSDDLPKWIINAMKCLIHWPRASGAGSCLPNYPGFELDVLKVVSEFFSGLGTAFVPHPILRLFYHAFGPLAEGCKVSEEPPTPDASVENLLHSMSILAQPVDSTAKAQQTIRPSLQPSLSGRHLVYRTDFESAEPVTVLVESQGSVGSVERALALSAETASTISSCSGGFARPLSPTYSDIYNDVYNPACGVGVTGFSGGFDTDKKPIGKQELPRSSSVEDLRDARHFARPTVSAPKEALVRSTASLNVDGFLTLRQIKREQEARRGNIQVGEGYVNLGYGSSGSLNNDWQMALQRSAGSVSYTTAPTQISVASSRDSSFVSASDSVMCLRYARSNPSCESLPVLAHSTPAETGKTAGPFYASISSLKPRESAEDQRRAVKVMQAASLLLPPCRRRYLHLLLRFIYKTSRNEVLTLSPHHSNMSVLLNTFACILMSTNGSCLEATPDTAQELLAFLVKHCDRIFAPPRELHLEVEARLTILRRERGDKMVTYCQRVTREQFEAQRRTHSEQALMDLFDDILRDPRISDKERNTRMKQVRKAREAKPKTEPSVEAAMLLFQGKRHLIVQDYTSAVVSLQEACELLAKLYGETGKECGEAYLCYGRALLELARQESDVLGDALESEEEKDDDEDDEEDGEDKSQEGDSAGSSKGGSDEESEKKQEEQSGSTADEKKQEEKSGSAAELSEIPGVANAADSKDAVGSGDGDEAVAGAAPEVKAQQNGGENEEDAEEDLEKPEPALKEDTEPPPSEPGTSTGGPSGSSSPPKEEDVPNLQLAWEVLELAKNIFKRQAEEDTENTKEYRLKVAEVLLRLGEISLESDNCEQAVEDFSECLNIQLDLLAPDDRKIAETYYQRGLAYSFGGLYQEAIVDFRDSVRVLELRLENRTRFVNENKDKEREGSLEDDPVWVAEREVEDLLKVLPEVRNRVEDTEDTIRQDCRALKDATIQKMRERLPATSPVKNSDSGPESSRPVNVITHLIKRKRTSDEGGSSGSSTATPKKIKPEAVDTNGEAASKSLAPVS</sequence>
<evidence type="ECO:0000313" key="2">
    <source>
        <dbReference type="Proteomes" id="UP000821865"/>
    </source>
</evidence>
<protein>
    <submittedName>
        <fullName evidence="1">Uncharacterized protein</fullName>
    </submittedName>
</protein>
<reference evidence="1" key="1">
    <citation type="submission" date="2020-05" db="EMBL/GenBank/DDBJ databases">
        <title>Large-scale comparative analyses of tick genomes elucidate their genetic diversity and vector capacities.</title>
        <authorList>
            <person name="Jia N."/>
            <person name="Wang J."/>
            <person name="Shi W."/>
            <person name="Du L."/>
            <person name="Sun Y."/>
            <person name="Zhan W."/>
            <person name="Jiang J."/>
            <person name="Wang Q."/>
            <person name="Zhang B."/>
            <person name="Ji P."/>
            <person name="Sakyi L.B."/>
            <person name="Cui X."/>
            <person name="Yuan T."/>
            <person name="Jiang B."/>
            <person name="Yang W."/>
            <person name="Lam T.T.-Y."/>
            <person name="Chang Q."/>
            <person name="Ding S."/>
            <person name="Wang X."/>
            <person name="Zhu J."/>
            <person name="Ruan X."/>
            <person name="Zhao L."/>
            <person name="Wei J."/>
            <person name="Que T."/>
            <person name="Du C."/>
            <person name="Cheng J."/>
            <person name="Dai P."/>
            <person name="Han X."/>
            <person name="Huang E."/>
            <person name="Gao Y."/>
            <person name="Liu J."/>
            <person name="Shao H."/>
            <person name="Ye R."/>
            <person name="Li L."/>
            <person name="Wei W."/>
            <person name="Wang X."/>
            <person name="Wang C."/>
            <person name="Yang T."/>
            <person name="Huo Q."/>
            <person name="Li W."/>
            <person name="Guo W."/>
            <person name="Chen H."/>
            <person name="Zhou L."/>
            <person name="Ni X."/>
            <person name="Tian J."/>
            <person name="Zhou Y."/>
            <person name="Sheng Y."/>
            <person name="Liu T."/>
            <person name="Pan Y."/>
            <person name="Xia L."/>
            <person name="Li J."/>
            <person name="Zhao F."/>
            <person name="Cao W."/>
        </authorList>
    </citation>
    <scope>NUCLEOTIDE SEQUENCE</scope>
    <source>
        <strain evidence="1">Dsil-2018</strain>
    </source>
</reference>
<dbReference type="EMBL" id="CM023480">
    <property type="protein sequence ID" value="KAH7971218.1"/>
    <property type="molecule type" value="Genomic_DNA"/>
</dbReference>
<accession>A0ACB8DKM7</accession>
<gene>
    <name evidence="1" type="ORF">HPB49_020460</name>
</gene>
<organism evidence="1 2">
    <name type="scientific">Dermacentor silvarum</name>
    <name type="common">Tick</name>
    <dbReference type="NCBI Taxonomy" id="543639"/>
    <lineage>
        <taxon>Eukaryota</taxon>
        <taxon>Metazoa</taxon>
        <taxon>Ecdysozoa</taxon>
        <taxon>Arthropoda</taxon>
        <taxon>Chelicerata</taxon>
        <taxon>Arachnida</taxon>
        <taxon>Acari</taxon>
        <taxon>Parasitiformes</taxon>
        <taxon>Ixodida</taxon>
        <taxon>Ixodoidea</taxon>
        <taxon>Ixodidae</taxon>
        <taxon>Rhipicephalinae</taxon>
        <taxon>Dermacentor</taxon>
    </lineage>
</organism>
<proteinExistence type="predicted"/>
<dbReference type="Proteomes" id="UP000821865">
    <property type="component" value="Chromosome 11"/>
</dbReference>
<evidence type="ECO:0000313" key="1">
    <source>
        <dbReference type="EMBL" id="KAH7971218.1"/>
    </source>
</evidence>
<keyword evidence="2" id="KW-1185">Reference proteome</keyword>
<comment type="caution">
    <text evidence="1">The sequence shown here is derived from an EMBL/GenBank/DDBJ whole genome shotgun (WGS) entry which is preliminary data.</text>
</comment>
<name>A0ACB8DKM7_DERSI</name>